<feature type="coiled-coil region" evidence="2">
    <location>
        <begin position="68"/>
        <end position="140"/>
    </location>
</feature>
<protein>
    <recommendedName>
        <fullName evidence="6">Beclin 1-associated autophagy-related key regulator</fullName>
    </recommendedName>
</protein>
<dbReference type="GO" id="GO:0097632">
    <property type="term" value="C:extrinsic component of phagophore assembly site membrane"/>
    <property type="evidence" value="ECO:0007669"/>
    <property type="project" value="TreeGrafter"/>
</dbReference>
<keyword evidence="1 2" id="KW-0175">Coiled coil</keyword>
<dbReference type="GO" id="GO:0009267">
    <property type="term" value="P:cellular response to starvation"/>
    <property type="evidence" value="ECO:0007669"/>
    <property type="project" value="TreeGrafter"/>
</dbReference>
<evidence type="ECO:0000256" key="3">
    <source>
        <dbReference type="SAM" id="MobiDB-lite"/>
    </source>
</evidence>
<dbReference type="AlphaFoldDB" id="A0A9P0AZ43"/>
<feature type="region of interest" description="Disordered" evidence="3">
    <location>
        <begin position="1"/>
        <end position="31"/>
    </location>
</feature>
<dbReference type="PANTHER" id="PTHR13664">
    <property type="entry name" value="BECLIN 1-ASSOCIATED AUTOPHAGY-RELATED KEY REGULATOR"/>
    <property type="match status" value="1"/>
</dbReference>
<dbReference type="GO" id="GO:0000045">
    <property type="term" value="P:autophagosome assembly"/>
    <property type="evidence" value="ECO:0007669"/>
    <property type="project" value="TreeGrafter"/>
</dbReference>
<sequence>MATSTSSDEISIPPKDFHISTSSDSGSRLSPNRQKCPLCGKFRKTFYCKDCVHSGLFYTSKSKATEGYADKQKVLIELEDKRKNLQNNCLKYIENRAKADVLCTKIKQNRDKNRTLKLALEEKKQRRIVHKEKLISLKQNNEERHKSLPKYDQKIHSLESYIERKFEEYDRNSEAFKKGEINLKKLTKLRVHQLFKYIFPITKVSPKVEMESSDTDMVSAIADASRTTYISDRWEYTDYSSEMKYCIVGPTLPASGNYSAYNIWVAQNRDVPSPNTQISVSDIPAYTISAALTYTAQLVHVLSFYLDVRLPFKMILSDMAQCRMTEQQFARRVARLNANILYLCFFQNVDLSLLRSNETIHNLLQLLNESADLGRQGPIELDLALGNALEQPLSNHLHLSEDSDSEEDNIPAEWEAVPHVQSPEVQAGAGALVAQSTQQMMTTQQASSMAGGLVNSAAASIASIWRGFTGR</sequence>
<organism evidence="4 5">
    <name type="scientific">Brassicogethes aeneus</name>
    <name type="common">Rape pollen beetle</name>
    <name type="synonym">Meligethes aeneus</name>
    <dbReference type="NCBI Taxonomy" id="1431903"/>
    <lineage>
        <taxon>Eukaryota</taxon>
        <taxon>Metazoa</taxon>
        <taxon>Ecdysozoa</taxon>
        <taxon>Arthropoda</taxon>
        <taxon>Hexapoda</taxon>
        <taxon>Insecta</taxon>
        <taxon>Pterygota</taxon>
        <taxon>Neoptera</taxon>
        <taxon>Endopterygota</taxon>
        <taxon>Coleoptera</taxon>
        <taxon>Polyphaga</taxon>
        <taxon>Cucujiformia</taxon>
        <taxon>Nitidulidae</taxon>
        <taxon>Meligethinae</taxon>
        <taxon>Brassicogethes</taxon>
    </lineage>
</organism>
<dbReference type="GO" id="GO:0005776">
    <property type="term" value="C:autophagosome"/>
    <property type="evidence" value="ECO:0007669"/>
    <property type="project" value="TreeGrafter"/>
</dbReference>
<evidence type="ECO:0000313" key="5">
    <source>
        <dbReference type="Proteomes" id="UP001154078"/>
    </source>
</evidence>
<evidence type="ECO:0000256" key="1">
    <source>
        <dbReference type="ARBA" id="ARBA00023054"/>
    </source>
</evidence>
<dbReference type="GO" id="GO:0016240">
    <property type="term" value="P:autophagosome membrane docking"/>
    <property type="evidence" value="ECO:0007669"/>
    <property type="project" value="TreeGrafter"/>
</dbReference>
<keyword evidence="5" id="KW-1185">Reference proteome</keyword>
<dbReference type="Proteomes" id="UP001154078">
    <property type="component" value="Chromosome 2"/>
</dbReference>
<dbReference type="GO" id="GO:0035032">
    <property type="term" value="C:phosphatidylinositol 3-kinase complex, class III"/>
    <property type="evidence" value="ECO:0007669"/>
    <property type="project" value="TreeGrafter"/>
</dbReference>
<dbReference type="GO" id="GO:0043495">
    <property type="term" value="F:protein-membrane adaptor activity"/>
    <property type="evidence" value="ECO:0007669"/>
    <property type="project" value="TreeGrafter"/>
</dbReference>
<dbReference type="OrthoDB" id="16772at2759"/>
<reference evidence="4" key="1">
    <citation type="submission" date="2021-12" db="EMBL/GenBank/DDBJ databases">
        <authorList>
            <person name="King R."/>
        </authorList>
    </citation>
    <scope>NUCLEOTIDE SEQUENCE</scope>
</reference>
<gene>
    <name evidence="4" type="ORF">MELIAE_LOCUS3358</name>
</gene>
<dbReference type="Pfam" id="PF10186">
    <property type="entry name" value="ATG14"/>
    <property type="match status" value="1"/>
</dbReference>
<dbReference type="PANTHER" id="PTHR13664:SF0">
    <property type="entry name" value="BECLIN 1-ASSOCIATED AUTOPHAGY-RELATED KEY REGULATOR"/>
    <property type="match status" value="1"/>
</dbReference>
<evidence type="ECO:0000256" key="2">
    <source>
        <dbReference type="SAM" id="Coils"/>
    </source>
</evidence>
<dbReference type="GO" id="GO:0000423">
    <property type="term" value="P:mitophagy"/>
    <property type="evidence" value="ECO:0007669"/>
    <property type="project" value="TreeGrafter"/>
</dbReference>
<evidence type="ECO:0000313" key="4">
    <source>
        <dbReference type="EMBL" id="CAH0550566.1"/>
    </source>
</evidence>
<accession>A0A9P0AZ43</accession>
<dbReference type="GO" id="GO:0035014">
    <property type="term" value="F:phosphatidylinositol 3-kinase regulator activity"/>
    <property type="evidence" value="ECO:0007669"/>
    <property type="project" value="TreeGrafter"/>
</dbReference>
<dbReference type="EMBL" id="OV121133">
    <property type="protein sequence ID" value="CAH0550566.1"/>
    <property type="molecule type" value="Genomic_DNA"/>
</dbReference>
<dbReference type="InterPro" id="IPR018791">
    <property type="entry name" value="UV_resistance/autophagy_Atg14"/>
</dbReference>
<evidence type="ECO:0008006" key="6">
    <source>
        <dbReference type="Google" id="ProtNLM"/>
    </source>
</evidence>
<name>A0A9P0AZ43_BRAAE</name>
<proteinExistence type="predicted"/>
<dbReference type="GO" id="GO:0097629">
    <property type="term" value="C:extrinsic component of omegasome membrane"/>
    <property type="evidence" value="ECO:0007669"/>
    <property type="project" value="TreeGrafter"/>
</dbReference>
<feature type="compositionally biased region" description="Polar residues" evidence="3">
    <location>
        <begin position="19"/>
        <end position="31"/>
    </location>
</feature>